<accession>A0A167RYB8</accession>
<dbReference type="EMBL" id="KV417266">
    <property type="protein sequence ID" value="KZP01406.1"/>
    <property type="molecule type" value="Genomic_DNA"/>
</dbReference>
<feature type="compositionally biased region" description="Basic and acidic residues" evidence="1">
    <location>
        <begin position="124"/>
        <end position="149"/>
    </location>
</feature>
<dbReference type="AlphaFoldDB" id="A0A167RYB8"/>
<feature type="region of interest" description="Disordered" evidence="1">
    <location>
        <begin position="81"/>
        <end position="149"/>
    </location>
</feature>
<protein>
    <submittedName>
        <fullName evidence="2">Uncharacterized protein</fullName>
    </submittedName>
</protein>
<keyword evidence="3" id="KW-1185">Reference proteome</keyword>
<dbReference type="Proteomes" id="UP000076738">
    <property type="component" value="Unassembled WGS sequence"/>
</dbReference>
<gene>
    <name evidence="2" type="ORF">CALVIDRAFT_323</name>
</gene>
<evidence type="ECO:0000313" key="3">
    <source>
        <dbReference type="Proteomes" id="UP000076738"/>
    </source>
</evidence>
<evidence type="ECO:0000256" key="1">
    <source>
        <dbReference type="SAM" id="MobiDB-lite"/>
    </source>
</evidence>
<proteinExistence type="predicted"/>
<reference evidence="2 3" key="1">
    <citation type="journal article" date="2016" name="Mol. Biol. Evol.">
        <title>Comparative Genomics of Early-Diverging Mushroom-Forming Fungi Provides Insights into the Origins of Lignocellulose Decay Capabilities.</title>
        <authorList>
            <person name="Nagy L.G."/>
            <person name="Riley R."/>
            <person name="Tritt A."/>
            <person name="Adam C."/>
            <person name="Daum C."/>
            <person name="Floudas D."/>
            <person name="Sun H."/>
            <person name="Yadav J.S."/>
            <person name="Pangilinan J."/>
            <person name="Larsson K.H."/>
            <person name="Matsuura K."/>
            <person name="Barry K."/>
            <person name="Labutti K."/>
            <person name="Kuo R."/>
            <person name="Ohm R.A."/>
            <person name="Bhattacharya S.S."/>
            <person name="Shirouzu T."/>
            <person name="Yoshinaga Y."/>
            <person name="Martin F.M."/>
            <person name="Grigoriev I.V."/>
            <person name="Hibbett D.S."/>
        </authorList>
    </citation>
    <scope>NUCLEOTIDE SEQUENCE [LARGE SCALE GENOMIC DNA]</scope>
    <source>
        <strain evidence="2 3">TUFC12733</strain>
    </source>
</reference>
<feature type="compositionally biased region" description="Low complexity" evidence="1">
    <location>
        <begin position="96"/>
        <end position="106"/>
    </location>
</feature>
<name>A0A167RYB8_CALVF</name>
<sequence>MYLGNVLVGRSNKSGKRVRPKMDCGCIHVHVRAVVGLTLRAPLARPFISFRRLNATHQHPPAIVCRCPLFIPSHHLCQPPHLSFPSAVPRPSRQGPTASTLSSSPTARHRPNHGRKVPLGRVQARPDERVGAPEARRVERCSRAPDKPE</sequence>
<evidence type="ECO:0000313" key="2">
    <source>
        <dbReference type="EMBL" id="KZP01406.1"/>
    </source>
</evidence>
<feature type="compositionally biased region" description="Basic residues" evidence="1">
    <location>
        <begin position="107"/>
        <end position="118"/>
    </location>
</feature>
<organism evidence="2 3">
    <name type="scientific">Calocera viscosa (strain TUFC12733)</name>
    <dbReference type="NCBI Taxonomy" id="1330018"/>
    <lineage>
        <taxon>Eukaryota</taxon>
        <taxon>Fungi</taxon>
        <taxon>Dikarya</taxon>
        <taxon>Basidiomycota</taxon>
        <taxon>Agaricomycotina</taxon>
        <taxon>Dacrymycetes</taxon>
        <taxon>Dacrymycetales</taxon>
        <taxon>Dacrymycetaceae</taxon>
        <taxon>Calocera</taxon>
    </lineage>
</organism>